<dbReference type="EMBL" id="CP014168">
    <property type="protein sequence ID" value="AOH85888.1"/>
    <property type="molecule type" value="Genomic_DNA"/>
</dbReference>
<gene>
    <name evidence="6" type="ORF">AWL63_19935</name>
</gene>
<dbReference type="InterPro" id="IPR036388">
    <property type="entry name" value="WH-like_DNA-bd_sf"/>
</dbReference>
<dbReference type="KEGG" id="span:AWL63_19935"/>
<keyword evidence="7" id="KW-1185">Reference proteome</keyword>
<evidence type="ECO:0000256" key="3">
    <source>
        <dbReference type="ARBA" id="ARBA00023163"/>
    </source>
</evidence>
<protein>
    <recommendedName>
        <fullName evidence="8">IclR family transcriptional regulator</fullName>
    </recommendedName>
</protein>
<accession>A0A1B3ZEN2</accession>
<name>A0A1B3ZEN2_9SPHN</name>
<dbReference type="Gene3D" id="1.10.10.10">
    <property type="entry name" value="Winged helix-like DNA-binding domain superfamily/Winged helix DNA-binding domain"/>
    <property type="match status" value="1"/>
</dbReference>
<dbReference type="RefSeq" id="WP_069206415.1">
    <property type="nucleotide sequence ID" value="NZ_CP014168.1"/>
</dbReference>
<dbReference type="InterPro" id="IPR050707">
    <property type="entry name" value="HTH_MetabolicPath_Reg"/>
</dbReference>
<dbReference type="InterPro" id="IPR036390">
    <property type="entry name" value="WH_DNA-bd_sf"/>
</dbReference>
<evidence type="ECO:0000256" key="2">
    <source>
        <dbReference type="ARBA" id="ARBA00023125"/>
    </source>
</evidence>
<sequence length="309" mass="33885">MDFATRSGDEVAERFAGDDLTDESDAAMYGVPGNPPGATVKWESLPSNVVKSTGRTMQILEFFDDFQAPANIAQVARALDYPQSSTSEIMRSLNVLGYLSYNNQDRTFLPTSRVRLLGSWVFDQLHGEDRVSSLVRKANKVSGQTAYLAIRNKLFSQYIQVAQATTSLRLHLTPGQQRPLLRSASGRVLLKDVPDSEISKLVRRINAEKQVDESLIGLDELLADVKFIRENKYLYVERSEISPGAAVIAMSLPEALFPVPTVLGIGGAVEMIAPQRDRLVAALSDLVRDHLLAKVNEPSQGVEGAISVP</sequence>
<dbReference type="GO" id="GO:0003700">
    <property type="term" value="F:DNA-binding transcription factor activity"/>
    <property type="evidence" value="ECO:0007669"/>
    <property type="project" value="TreeGrafter"/>
</dbReference>
<evidence type="ECO:0000259" key="4">
    <source>
        <dbReference type="PROSITE" id="PS51077"/>
    </source>
</evidence>
<reference evidence="6 7" key="1">
    <citation type="submission" date="2016-01" db="EMBL/GenBank/DDBJ databases">
        <title>Complete genome and mega plasmid sequence of Sphingomonas panacis DCY99 elicits systemic resistance in rice to Xanthomonas oryzae.</title>
        <authorList>
            <person name="Kim Y.J."/>
            <person name="Yang D.C."/>
            <person name="Sing P."/>
        </authorList>
    </citation>
    <scope>NUCLEOTIDE SEQUENCE [LARGE SCALE GENOMIC DNA]</scope>
    <source>
        <strain evidence="6 7">DCY99</strain>
    </source>
</reference>
<dbReference type="AlphaFoldDB" id="A0A1B3ZEN2"/>
<keyword evidence="1" id="KW-0805">Transcription regulation</keyword>
<dbReference type="InterPro" id="IPR014757">
    <property type="entry name" value="Tscrpt_reg_IclR_C"/>
</dbReference>
<dbReference type="Proteomes" id="UP000094256">
    <property type="component" value="Chromosome"/>
</dbReference>
<proteinExistence type="predicted"/>
<dbReference type="GO" id="GO:0003677">
    <property type="term" value="F:DNA binding"/>
    <property type="evidence" value="ECO:0007669"/>
    <property type="project" value="UniProtKB-KW"/>
</dbReference>
<dbReference type="InterPro" id="IPR029016">
    <property type="entry name" value="GAF-like_dom_sf"/>
</dbReference>
<evidence type="ECO:0000256" key="1">
    <source>
        <dbReference type="ARBA" id="ARBA00023015"/>
    </source>
</evidence>
<organism evidence="6 7">
    <name type="scientific">Sphingomonas panacis</name>
    <dbReference type="NCBI Taxonomy" id="1560345"/>
    <lineage>
        <taxon>Bacteria</taxon>
        <taxon>Pseudomonadati</taxon>
        <taxon>Pseudomonadota</taxon>
        <taxon>Alphaproteobacteria</taxon>
        <taxon>Sphingomonadales</taxon>
        <taxon>Sphingomonadaceae</taxon>
        <taxon>Sphingomonas</taxon>
    </lineage>
</organism>
<dbReference type="Gene3D" id="3.30.450.40">
    <property type="match status" value="1"/>
</dbReference>
<dbReference type="PANTHER" id="PTHR30136">
    <property type="entry name" value="HELIX-TURN-HELIX TRANSCRIPTIONAL REGULATOR, ICLR FAMILY"/>
    <property type="match status" value="1"/>
</dbReference>
<evidence type="ECO:0008006" key="8">
    <source>
        <dbReference type="Google" id="ProtNLM"/>
    </source>
</evidence>
<dbReference type="PROSITE" id="PS51077">
    <property type="entry name" value="HTH_ICLR"/>
    <property type="match status" value="1"/>
</dbReference>
<keyword evidence="2" id="KW-0238">DNA-binding</keyword>
<dbReference type="InterPro" id="IPR005471">
    <property type="entry name" value="Tscrpt_reg_IclR_N"/>
</dbReference>
<feature type="domain" description="IclR-ED" evidence="5">
    <location>
        <begin position="113"/>
        <end position="304"/>
    </location>
</feature>
<dbReference type="PROSITE" id="PS51078">
    <property type="entry name" value="ICLR_ED"/>
    <property type="match status" value="1"/>
</dbReference>
<dbReference type="GO" id="GO:0045892">
    <property type="term" value="P:negative regulation of DNA-templated transcription"/>
    <property type="evidence" value="ECO:0007669"/>
    <property type="project" value="TreeGrafter"/>
</dbReference>
<dbReference type="SUPFAM" id="SSF55781">
    <property type="entry name" value="GAF domain-like"/>
    <property type="match status" value="1"/>
</dbReference>
<dbReference type="Pfam" id="PF09339">
    <property type="entry name" value="HTH_IclR"/>
    <property type="match status" value="1"/>
</dbReference>
<evidence type="ECO:0000313" key="6">
    <source>
        <dbReference type="EMBL" id="AOH85888.1"/>
    </source>
</evidence>
<dbReference type="PANTHER" id="PTHR30136:SF35">
    <property type="entry name" value="HTH-TYPE TRANSCRIPTIONAL REGULATOR RV1719"/>
    <property type="match status" value="1"/>
</dbReference>
<dbReference type="STRING" id="1560345.AWL63_19935"/>
<dbReference type="SUPFAM" id="SSF46785">
    <property type="entry name" value="Winged helix' DNA-binding domain"/>
    <property type="match status" value="1"/>
</dbReference>
<feature type="domain" description="HTH iclR-type" evidence="4">
    <location>
        <begin position="50"/>
        <end position="112"/>
    </location>
</feature>
<evidence type="ECO:0000259" key="5">
    <source>
        <dbReference type="PROSITE" id="PS51078"/>
    </source>
</evidence>
<dbReference type="Pfam" id="PF01614">
    <property type="entry name" value="IclR_C"/>
    <property type="match status" value="1"/>
</dbReference>
<evidence type="ECO:0000313" key="7">
    <source>
        <dbReference type="Proteomes" id="UP000094256"/>
    </source>
</evidence>
<keyword evidence="3" id="KW-0804">Transcription</keyword>